<dbReference type="GO" id="GO:0046872">
    <property type="term" value="F:metal ion binding"/>
    <property type="evidence" value="ECO:0007669"/>
    <property type="project" value="UniProtKB-KW"/>
</dbReference>
<organism evidence="13">
    <name type="scientific">Cyprideis torosa</name>
    <dbReference type="NCBI Taxonomy" id="163714"/>
    <lineage>
        <taxon>Eukaryota</taxon>
        <taxon>Metazoa</taxon>
        <taxon>Ecdysozoa</taxon>
        <taxon>Arthropoda</taxon>
        <taxon>Crustacea</taxon>
        <taxon>Oligostraca</taxon>
        <taxon>Ostracoda</taxon>
        <taxon>Podocopa</taxon>
        <taxon>Podocopida</taxon>
        <taxon>Cytherocopina</taxon>
        <taxon>Cytheroidea</taxon>
        <taxon>Cytherideidae</taxon>
        <taxon>Cyprideis</taxon>
    </lineage>
</organism>
<dbReference type="InterPro" id="IPR036389">
    <property type="entry name" value="RNase_III_sf"/>
</dbReference>
<feature type="region of interest" description="Disordered" evidence="9">
    <location>
        <begin position="81"/>
        <end position="103"/>
    </location>
</feature>
<evidence type="ECO:0000256" key="8">
    <source>
        <dbReference type="ARBA" id="ARBA00022884"/>
    </source>
</evidence>
<keyword evidence="7" id="KW-0460">Magnesium</keyword>
<dbReference type="CDD" id="cd19864">
    <property type="entry name" value="DSRM_PRKRA-like_rpt3"/>
    <property type="match status" value="1"/>
</dbReference>
<dbReference type="SMART" id="SM00358">
    <property type="entry name" value="DSRM"/>
    <property type="match status" value="5"/>
</dbReference>
<sequence length="1453" mass="160141">MATESGGKTPWSRLQELCVQNGLQTPRCDIILVEGTKEPLFQCTVTYPMEEIGFGGSKMAAKHQAAAIILENPCRLKPNDAVPPSAASRLQKTPAAKAPTESPVPRVALETAKNDLQMFCQKRRWTLPEYVEVASEPQFVAECRVGNIVGHGEGKRRKDAEKMAAAHVLGQLEALPPEKIEALTGRLTTLNLSNRPTTKEEVNRSPSLSPSPEVSVVWDSNQVSSPPKKKTALNVEPKAAGYSLLDSAFKAAVNYALGTLSPPSGSNHSPASSSGSSGSPSGSSVSPLSSGSSATPPSSSAAPPCPGRKFKGKPEAERWREQSKGVASALSKGSIGVGVRLYLYQLKMTASSALAPDIAFGLLVPNPLPPLNPFSLFPRPGEVGVSVVPLSDFSGKVSKRDLEILIRFHDLVFRDVLQLVVEPVMTLDVSQTRNKCLVAPLVVDPETGIARIHWSFLERILVQMNEFKRTPIVFKSDEERKNWVFDAFQYEDSVVARWYRNDSKSQLDFYFVTRVRRDQTPFSDFPGGKFKNHVEFYTKNYRLQIQNLRQNLLEVETVIARPYMNVLVQAQRDTPFSTSFLVPELCVVHPFPASLWRQGLCLPAALHRINGLLLADEIRLGLTSKLGLLPAPSAWPPMSKTDVPPPKSPGARLPSVRFEEALDLGAHPGPSPGLVLQALTTSGARDAVNLERLETLGDSVLKLAVVGRLFLRNPGVDEGELNVLKGKLVSNSTLLDIGREKLDLHLRVQAEYFVPYDRDKKQNNWLAPLYTMAPPVDALESVQLANRMERQRVYDSNVSDSLEALIGAYLLSCGLKGCLLFMQSLEMETLTEEDLRCPFKVGKVSGFWSADEMEEVEELIRYKFKNRGFLAEALTHPSVQKEGNYQRLEFLGDAVLDYVVTRLLYEDSRCPSPKELTDVRSILVNNTIYACYAAKKGLHRFLKCNSGSLTEDIERFVGHRNRLGHPISAEYIWFEGTSLDGAFAVEEGVSVPKALGDIVEALAGAIYLDSSFSLQTVVDAMKEMFMDHADLFLHDIPVHPVRKLYETKRGVNFVDEVLQENGVFYEVTAVVSGKKFLGVGRSIKVARWEVSLKREKAVVCPPPSGGGAGPPKTPVSLLQELCVRRHLTPVYDLVQVEGSVHEPSFQYRVTVGELQEYGQGPSKKKAKHAAAKAILDKLWKDQPPEIKNLLEQKLMEGTNASYDDGVAGNPVGRLQEFCMGRRWTPPLYEVRSEEGLPHERMFLIECRVNNFVETGAGKSKKVAKRVAAAKLLEKLKGMAPEEIKKMNLMDDEDEFYSHVYSRLEADLCADRLQGIHLGGREGAIRVSQFHNSLRGCSGNKIRHLQETNLSLSNVDFEQLLQEVAEEQNFDVTYVPIEEVSLTGKRQCLVQLCTTPVAVCFGSGSSMDDARKGAALNALHYLRALTAPLRRPSAGAPTPAAGGAPVQHRNGAPM</sequence>
<protein>
    <submittedName>
        <fullName evidence="13">Uncharacterized protein</fullName>
    </submittedName>
</protein>
<proteinExistence type="inferred from homology"/>
<evidence type="ECO:0000256" key="4">
    <source>
        <dbReference type="ARBA" id="ARBA00022723"/>
    </source>
</evidence>
<feature type="region of interest" description="Disordered" evidence="9">
    <location>
        <begin position="1429"/>
        <end position="1453"/>
    </location>
</feature>
<dbReference type="FunFam" id="1.10.1520.10:FF:000004">
    <property type="entry name" value="Endoribonuclease dicer-like 1"/>
    <property type="match status" value="1"/>
</dbReference>
<feature type="region of interest" description="Disordered" evidence="9">
    <location>
        <begin position="262"/>
        <end position="323"/>
    </location>
</feature>
<dbReference type="OrthoDB" id="10056847at2759"/>
<feature type="domain" description="DRBM" evidence="10">
    <location>
        <begin position="1355"/>
        <end position="1423"/>
    </location>
</feature>
<keyword evidence="4" id="KW-0479">Metal-binding</keyword>
<feature type="domain" description="RNase III" evidence="11">
    <location>
        <begin position="853"/>
        <end position="1011"/>
    </location>
</feature>
<dbReference type="Gene3D" id="2.170.260.10">
    <property type="entry name" value="paz domain"/>
    <property type="match status" value="1"/>
</dbReference>
<dbReference type="CDD" id="cd10845">
    <property type="entry name" value="DSRM_RNAse_III_family"/>
    <property type="match status" value="1"/>
</dbReference>
<dbReference type="CDD" id="cd00593">
    <property type="entry name" value="RIBOc"/>
    <property type="match status" value="2"/>
</dbReference>
<dbReference type="SUPFAM" id="SSF54768">
    <property type="entry name" value="dsRNA-binding domain-like"/>
    <property type="match status" value="5"/>
</dbReference>
<feature type="domain" description="PAZ" evidence="12">
    <location>
        <begin position="459"/>
        <end position="590"/>
    </location>
</feature>
<dbReference type="InterPro" id="IPR000999">
    <property type="entry name" value="RNase_III_dom"/>
</dbReference>
<feature type="compositionally biased region" description="Basic and acidic residues" evidence="9">
    <location>
        <begin position="312"/>
        <end position="323"/>
    </location>
</feature>
<feature type="compositionally biased region" description="Low complexity" evidence="9">
    <location>
        <begin position="205"/>
        <end position="217"/>
    </location>
</feature>
<dbReference type="HAMAP" id="MF_00104">
    <property type="entry name" value="RNase_III"/>
    <property type="match status" value="1"/>
</dbReference>
<dbReference type="PROSITE" id="PS50142">
    <property type="entry name" value="RNASE_3_2"/>
    <property type="match status" value="2"/>
</dbReference>
<dbReference type="GO" id="GO:0006364">
    <property type="term" value="P:rRNA processing"/>
    <property type="evidence" value="ECO:0007669"/>
    <property type="project" value="InterPro"/>
</dbReference>
<evidence type="ECO:0000256" key="6">
    <source>
        <dbReference type="ARBA" id="ARBA00022801"/>
    </source>
</evidence>
<dbReference type="GO" id="GO:0003725">
    <property type="term" value="F:double-stranded RNA binding"/>
    <property type="evidence" value="ECO:0007669"/>
    <property type="project" value="TreeGrafter"/>
</dbReference>
<evidence type="ECO:0000256" key="3">
    <source>
        <dbReference type="ARBA" id="ARBA00022722"/>
    </source>
</evidence>
<feature type="compositionally biased region" description="Low complexity" evidence="9">
    <location>
        <begin position="262"/>
        <end position="302"/>
    </location>
</feature>
<evidence type="ECO:0000256" key="2">
    <source>
        <dbReference type="ARBA" id="ARBA00001946"/>
    </source>
</evidence>
<dbReference type="GO" id="GO:0030422">
    <property type="term" value="P:siRNA processing"/>
    <property type="evidence" value="ECO:0007669"/>
    <property type="project" value="TreeGrafter"/>
</dbReference>
<dbReference type="GO" id="GO:0004525">
    <property type="term" value="F:ribonuclease III activity"/>
    <property type="evidence" value="ECO:0007669"/>
    <property type="project" value="InterPro"/>
</dbReference>
<dbReference type="GO" id="GO:0005634">
    <property type="term" value="C:nucleus"/>
    <property type="evidence" value="ECO:0007669"/>
    <property type="project" value="TreeGrafter"/>
</dbReference>
<name>A0A7R8W811_9CRUS</name>
<dbReference type="PROSITE" id="PS50137">
    <property type="entry name" value="DS_RBD"/>
    <property type="match status" value="4"/>
</dbReference>
<reference evidence="13" key="1">
    <citation type="submission" date="2020-11" db="EMBL/GenBank/DDBJ databases">
        <authorList>
            <person name="Tran Van P."/>
        </authorList>
    </citation>
    <scope>NUCLEOTIDE SEQUENCE</scope>
</reference>
<dbReference type="SUPFAM" id="SSF69065">
    <property type="entry name" value="RNase III domain-like"/>
    <property type="match status" value="2"/>
</dbReference>
<feature type="region of interest" description="Disordered" evidence="9">
    <location>
        <begin position="191"/>
        <end position="232"/>
    </location>
</feature>
<feature type="domain" description="DRBM" evidence="10">
    <location>
        <begin position="1113"/>
        <end position="1180"/>
    </location>
</feature>
<dbReference type="InterPro" id="IPR048512">
    <property type="entry name" value="Dicer_platform"/>
</dbReference>
<feature type="compositionally biased region" description="Low complexity" evidence="9">
    <location>
        <begin position="1433"/>
        <end position="1444"/>
    </location>
</feature>
<evidence type="ECO:0000256" key="7">
    <source>
        <dbReference type="ARBA" id="ARBA00022842"/>
    </source>
</evidence>
<dbReference type="Pfam" id="PF20931">
    <property type="entry name" value="Dicer_platform"/>
    <property type="match status" value="1"/>
</dbReference>
<dbReference type="PANTHER" id="PTHR46205:SF3">
    <property type="entry name" value="LOQUACIOUS, ISOFORM B"/>
    <property type="match status" value="1"/>
</dbReference>
<dbReference type="Gene3D" id="3.30.160.20">
    <property type="match status" value="5"/>
</dbReference>
<dbReference type="InterPro" id="IPR003100">
    <property type="entry name" value="PAZ_dom"/>
</dbReference>
<keyword evidence="6" id="KW-0378">Hydrolase</keyword>
<dbReference type="GO" id="GO:0070578">
    <property type="term" value="C:RISC-loading complex"/>
    <property type="evidence" value="ECO:0007669"/>
    <property type="project" value="TreeGrafter"/>
</dbReference>
<dbReference type="GO" id="GO:0035197">
    <property type="term" value="F:siRNA binding"/>
    <property type="evidence" value="ECO:0007669"/>
    <property type="project" value="TreeGrafter"/>
</dbReference>
<keyword evidence="3" id="KW-0540">Nuclease</keyword>
<dbReference type="Gene3D" id="1.10.1520.10">
    <property type="entry name" value="Ribonuclease III domain"/>
    <property type="match status" value="2"/>
</dbReference>
<comment type="cofactor">
    <cofactor evidence="1">
        <name>Mn(2+)</name>
        <dbReference type="ChEBI" id="CHEBI:29035"/>
    </cofactor>
</comment>
<dbReference type="PANTHER" id="PTHR46205">
    <property type="entry name" value="LOQUACIOUS, ISOFORM B"/>
    <property type="match status" value="1"/>
</dbReference>
<evidence type="ECO:0000259" key="10">
    <source>
        <dbReference type="PROSITE" id="PS50137"/>
    </source>
</evidence>
<dbReference type="InterPro" id="IPR011907">
    <property type="entry name" value="RNase_III"/>
</dbReference>
<accession>A0A7R8W811</accession>
<dbReference type="Pfam" id="PF00035">
    <property type="entry name" value="dsrm"/>
    <property type="match status" value="4"/>
</dbReference>
<evidence type="ECO:0000256" key="5">
    <source>
        <dbReference type="ARBA" id="ARBA00022759"/>
    </source>
</evidence>
<dbReference type="GO" id="GO:0005737">
    <property type="term" value="C:cytoplasm"/>
    <property type="evidence" value="ECO:0007669"/>
    <property type="project" value="TreeGrafter"/>
</dbReference>
<evidence type="ECO:0000256" key="9">
    <source>
        <dbReference type="SAM" id="MobiDB-lite"/>
    </source>
</evidence>
<dbReference type="InterPro" id="IPR051247">
    <property type="entry name" value="RLC_Component"/>
</dbReference>
<dbReference type="EMBL" id="OB660885">
    <property type="protein sequence ID" value="CAD7226659.1"/>
    <property type="molecule type" value="Genomic_DNA"/>
</dbReference>
<dbReference type="GO" id="GO:0035196">
    <property type="term" value="P:miRNA processing"/>
    <property type="evidence" value="ECO:0007669"/>
    <property type="project" value="UniProtKB-ARBA"/>
</dbReference>
<dbReference type="Pfam" id="PF02170">
    <property type="entry name" value="PAZ"/>
    <property type="match status" value="1"/>
</dbReference>
<evidence type="ECO:0000313" key="13">
    <source>
        <dbReference type="EMBL" id="CAD7226659.1"/>
    </source>
</evidence>
<dbReference type="CDD" id="cd19863">
    <property type="entry name" value="DSRM_PRKRA-like_rpt2"/>
    <property type="match status" value="1"/>
</dbReference>
<feature type="domain" description="DRBM" evidence="10">
    <location>
        <begin position="1209"/>
        <end position="1277"/>
    </location>
</feature>
<dbReference type="FunFam" id="3.30.160.20:FF:000007">
    <property type="entry name" value="Double-stranded RNA-binding protein Staufen homolog 1"/>
    <property type="match status" value="2"/>
</dbReference>
<keyword evidence="8" id="KW-0694">RNA-binding</keyword>
<comment type="cofactor">
    <cofactor evidence="2">
        <name>Mg(2+)</name>
        <dbReference type="ChEBI" id="CHEBI:18420"/>
    </cofactor>
</comment>
<dbReference type="GO" id="GO:0016442">
    <property type="term" value="C:RISC complex"/>
    <property type="evidence" value="ECO:0007669"/>
    <property type="project" value="TreeGrafter"/>
</dbReference>
<dbReference type="SMART" id="SM00949">
    <property type="entry name" value="PAZ"/>
    <property type="match status" value="1"/>
</dbReference>
<evidence type="ECO:0000259" key="11">
    <source>
        <dbReference type="PROSITE" id="PS50142"/>
    </source>
</evidence>
<evidence type="ECO:0000256" key="1">
    <source>
        <dbReference type="ARBA" id="ARBA00001936"/>
    </source>
</evidence>
<feature type="domain" description="RNase III" evidence="11">
    <location>
        <begin position="655"/>
        <end position="814"/>
    </location>
</feature>
<dbReference type="GO" id="GO:0070920">
    <property type="term" value="P:regulation of regulatory ncRNA processing"/>
    <property type="evidence" value="ECO:0007669"/>
    <property type="project" value="TreeGrafter"/>
</dbReference>
<dbReference type="InterPro" id="IPR014720">
    <property type="entry name" value="dsRBD_dom"/>
</dbReference>
<dbReference type="Pfam" id="PF00636">
    <property type="entry name" value="Ribonuclease_3"/>
    <property type="match status" value="2"/>
</dbReference>
<dbReference type="CDD" id="cd19862">
    <property type="entry name" value="DSRM_PRKRA-like_rpt1"/>
    <property type="match status" value="1"/>
</dbReference>
<gene>
    <name evidence="13" type="ORF">CTOB1V02_LOCUS4575</name>
</gene>
<dbReference type="PROSITE" id="PS50821">
    <property type="entry name" value="PAZ"/>
    <property type="match status" value="1"/>
</dbReference>
<keyword evidence="5" id="KW-0255">Endonuclease</keyword>
<dbReference type="SMART" id="SM00535">
    <property type="entry name" value="RIBOc"/>
    <property type="match status" value="2"/>
</dbReference>
<dbReference type="PROSITE" id="PS00517">
    <property type="entry name" value="RNASE_3_1"/>
    <property type="match status" value="1"/>
</dbReference>
<feature type="domain" description="DRBM" evidence="10">
    <location>
        <begin position="111"/>
        <end position="174"/>
    </location>
</feature>
<evidence type="ECO:0000259" key="12">
    <source>
        <dbReference type="PROSITE" id="PS50821"/>
    </source>
</evidence>